<dbReference type="InParanoid" id="A0A1X7TSP5"/>
<accession>A0A1X7TSP5</accession>
<proteinExistence type="predicted"/>
<dbReference type="OrthoDB" id="120976at2759"/>
<protein>
    <submittedName>
        <fullName evidence="1">Uncharacterized protein</fullName>
    </submittedName>
</protein>
<evidence type="ECO:0000313" key="1">
    <source>
        <dbReference type="EnsemblMetazoa" id="Aqu2.1.18126_001"/>
    </source>
</evidence>
<organism evidence="1">
    <name type="scientific">Amphimedon queenslandica</name>
    <name type="common">Sponge</name>
    <dbReference type="NCBI Taxonomy" id="400682"/>
    <lineage>
        <taxon>Eukaryota</taxon>
        <taxon>Metazoa</taxon>
        <taxon>Porifera</taxon>
        <taxon>Demospongiae</taxon>
        <taxon>Heteroscleromorpha</taxon>
        <taxon>Haplosclerida</taxon>
        <taxon>Niphatidae</taxon>
        <taxon>Amphimedon</taxon>
    </lineage>
</organism>
<dbReference type="EnsemblMetazoa" id="Aqu2.1.18126_001">
    <property type="protein sequence ID" value="Aqu2.1.18126_001"/>
    <property type="gene ID" value="Aqu2.1.18126"/>
</dbReference>
<dbReference type="AlphaFoldDB" id="A0A1X7TSP5"/>
<name>A0A1X7TSP5_AMPQE</name>
<sequence length="657" mass="74398">MERIDQRRSLDDKKTTLLTAMQETVSSDYRKLKDIATVLSDVEQTRDIGNEIMTIYEETIPQEDVSTVVQPQEVVGGNEDCASDILRNNHSALSQSITEPVSVARLLHEEVIPNETLSCVMSTRGSVSDSRTVLLKAVRDAVHSNYKHLELFVTVLRKFSETAHIGDTIFEEYKHNFSTDINVDEIETYLTESKKYRGSSCVSSDSETEDSAILGHTIPFTREMRKEFKEMRTKFGSTFFEVRRLFSKKWAKSQKDINKVKTLLADCFKDLKSELSVAKTIDGVLDVVERKCSIVDVHPLEVIAVQFKVKEAEDVIKKHKEAAEEFCKSVSVSLSKDETFQAIPTRYLLSETITFELNWDADETTLQDINDVLLELELLHKYQIKVVGVGPGSVVVTCYCPAEYTGSLIMTVLGKIEILQKKGLKKFKVGNCTIWNKVLPIMTAETPKKIDQPTKQTVTDYEGNEQELASFGELSKKQIQEIVEMKLKLADNQQDIEIAFLREQLAARDRQVEEFQTLQGSQSSELVSLKEQLAAGERQIKELLTIQGSQSSVSNDEMVTLQKMSKMKDHEIEDLKAALKKALKQNTASHQVMTGQIKWHSNEVQLTSPSEQQCSEVLAKLQDKHQQIYLRESSSSIAELLIPPLLQRKTKFQITIP</sequence>
<reference evidence="1" key="1">
    <citation type="submission" date="2017-05" db="UniProtKB">
        <authorList>
            <consortium name="EnsemblMetazoa"/>
        </authorList>
    </citation>
    <scope>IDENTIFICATION</scope>
</reference>